<dbReference type="EMBL" id="JAGQDC010000001">
    <property type="protein sequence ID" value="MCL1027760.1"/>
    <property type="molecule type" value="Genomic_DNA"/>
</dbReference>
<organism evidence="3 4">
    <name type="scientific">Serratia silvae</name>
    <dbReference type="NCBI Taxonomy" id="2824122"/>
    <lineage>
        <taxon>Bacteria</taxon>
        <taxon>Pseudomonadati</taxon>
        <taxon>Pseudomonadota</taxon>
        <taxon>Gammaproteobacteria</taxon>
        <taxon>Enterobacterales</taxon>
        <taxon>Yersiniaceae</taxon>
        <taxon>Serratia</taxon>
    </lineage>
</organism>
<reference evidence="3" key="1">
    <citation type="submission" date="2021-04" db="EMBL/GenBank/DDBJ databases">
        <title>Genome sequence of Serratia sp. arafor3.</title>
        <authorList>
            <person name="Besaury L."/>
        </authorList>
    </citation>
    <scope>NUCLEOTIDE SEQUENCE</scope>
    <source>
        <strain evidence="3">Arafor3</strain>
    </source>
</reference>
<dbReference type="Gene3D" id="2.60.40.1090">
    <property type="entry name" value="Fimbrial-type adhesion domain"/>
    <property type="match status" value="1"/>
</dbReference>
<dbReference type="InterPro" id="IPR036937">
    <property type="entry name" value="Adhesion_dom_fimbrial_sf"/>
</dbReference>
<dbReference type="InterPro" id="IPR000259">
    <property type="entry name" value="Adhesion_dom_fimbrial"/>
</dbReference>
<protein>
    <submittedName>
        <fullName evidence="3">Type 1 fimbrial protein</fullName>
    </submittedName>
</protein>
<keyword evidence="4" id="KW-1185">Reference proteome</keyword>
<name>A0ABT0K6W2_9GAMM</name>
<evidence type="ECO:0000259" key="2">
    <source>
        <dbReference type="Pfam" id="PF00419"/>
    </source>
</evidence>
<feature type="chain" id="PRO_5046742780" evidence="1">
    <location>
        <begin position="22"/>
        <end position="182"/>
    </location>
</feature>
<dbReference type="InterPro" id="IPR008966">
    <property type="entry name" value="Adhesion_dom_sf"/>
</dbReference>
<dbReference type="PANTHER" id="PTHR33420">
    <property type="entry name" value="FIMBRIAL SUBUNIT ELFA-RELATED"/>
    <property type="match status" value="1"/>
</dbReference>
<accession>A0ABT0K6W2</accession>
<dbReference type="Proteomes" id="UP001165275">
    <property type="component" value="Unassembled WGS sequence"/>
</dbReference>
<gene>
    <name evidence="3" type="ORF">KAJ71_01680</name>
</gene>
<dbReference type="Pfam" id="PF00419">
    <property type="entry name" value="Fimbrial"/>
    <property type="match status" value="1"/>
</dbReference>
<feature type="signal peptide" evidence="1">
    <location>
        <begin position="1"/>
        <end position="21"/>
    </location>
</feature>
<evidence type="ECO:0000313" key="3">
    <source>
        <dbReference type="EMBL" id="MCL1027760.1"/>
    </source>
</evidence>
<evidence type="ECO:0000256" key="1">
    <source>
        <dbReference type="SAM" id="SignalP"/>
    </source>
</evidence>
<proteinExistence type="predicted"/>
<feature type="domain" description="Fimbrial-type adhesion" evidence="2">
    <location>
        <begin position="31"/>
        <end position="181"/>
    </location>
</feature>
<evidence type="ECO:0000313" key="4">
    <source>
        <dbReference type="Proteomes" id="UP001165275"/>
    </source>
</evidence>
<sequence>MKLNKFMVAAIALGFVSAANAAPKDQGHGTIEFYGSIIDAPCSIAPGDDNQRIPMGQIANVALKDGGKSTPENFYIHLENCDVTTGKSVTTTFTGPTSAGNANLFGITGTARGASLAITDGSGTLIKAGQPTAPQTIQNHTNILNFSAYLQGDMNGGEDGKSAAEIVPGDFSTTTTFTLTYP</sequence>
<comment type="caution">
    <text evidence="3">The sequence shown here is derived from an EMBL/GenBank/DDBJ whole genome shotgun (WGS) entry which is preliminary data.</text>
</comment>
<keyword evidence="1" id="KW-0732">Signal</keyword>
<dbReference type="PANTHER" id="PTHR33420:SF26">
    <property type="entry name" value="FIMBRIAL SUBUNIT"/>
    <property type="match status" value="1"/>
</dbReference>
<dbReference type="InterPro" id="IPR050263">
    <property type="entry name" value="Bact_Fimbrial_Adh_Pro"/>
</dbReference>
<dbReference type="RefSeq" id="WP_248944083.1">
    <property type="nucleotide sequence ID" value="NZ_CBCSGY010000083.1"/>
</dbReference>
<dbReference type="SUPFAM" id="SSF49401">
    <property type="entry name" value="Bacterial adhesins"/>
    <property type="match status" value="1"/>
</dbReference>